<keyword evidence="1" id="KW-0175">Coiled coil</keyword>
<dbReference type="RefSeq" id="XP_030387637.1">
    <property type="nucleotide sequence ID" value="XM_030531777.1"/>
</dbReference>
<name>A0A6J2UK80_DROLE</name>
<sequence length="133" mass="16006">MRSRMTNLLYKLNDHFFEENDVPNKLITLEVLKDKFAPYRGTNWNVHELTPDERTRPLRIRLIDSSIKFLQKQLESQQKALEIALAKSRENRERIQNIQNERIKLQALIQQKSEHYKDVKPKLIELQNRLNEL</sequence>
<proteinExistence type="predicted"/>
<evidence type="ECO:0000256" key="1">
    <source>
        <dbReference type="SAM" id="Coils"/>
    </source>
</evidence>
<organism evidence="2 3">
    <name type="scientific">Drosophila lebanonensis</name>
    <name type="common">Fruit fly</name>
    <name type="synonym">Scaptodrosophila lebanonensis</name>
    <dbReference type="NCBI Taxonomy" id="7225"/>
    <lineage>
        <taxon>Eukaryota</taxon>
        <taxon>Metazoa</taxon>
        <taxon>Ecdysozoa</taxon>
        <taxon>Arthropoda</taxon>
        <taxon>Hexapoda</taxon>
        <taxon>Insecta</taxon>
        <taxon>Pterygota</taxon>
        <taxon>Neoptera</taxon>
        <taxon>Endopterygota</taxon>
        <taxon>Diptera</taxon>
        <taxon>Brachycera</taxon>
        <taxon>Muscomorpha</taxon>
        <taxon>Ephydroidea</taxon>
        <taxon>Drosophilidae</taxon>
        <taxon>Scaptodrosophila</taxon>
    </lineage>
</organism>
<evidence type="ECO:0000313" key="2">
    <source>
        <dbReference type="Proteomes" id="UP000504634"/>
    </source>
</evidence>
<evidence type="ECO:0000313" key="3">
    <source>
        <dbReference type="RefSeq" id="XP_030387637.1"/>
    </source>
</evidence>
<dbReference type="GeneID" id="115634190"/>
<gene>
    <name evidence="3" type="primary">LOC115634190</name>
</gene>
<dbReference type="Proteomes" id="UP000504634">
    <property type="component" value="Unplaced"/>
</dbReference>
<protein>
    <submittedName>
        <fullName evidence="3">Uncharacterized protein LOC115634190 isoform X2</fullName>
    </submittedName>
</protein>
<feature type="coiled-coil region" evidence="1">
    <location>
        <begin position="67"/>
        <end position="115"/>
    </location>
</feature>
<dbReference type="AlphaFoldDB" id="A0A6J2UK80"/>
<keyword evidence="2" id="KW-1185">Reference proteome</keyword>
<reference evidence="3" key="1">
    <citation type="submission" date="2025-08" db="UniProtKB">
        <authorList>
            <consortium name="RefSeq"/>
        </authorList>
    </citation>
    <scope>IDENTIFICATION</scope>
    <source>
        <strain evidence="3">11010-0011.00</strain>
        <tissue evidence="3">Whole body</tissue>
    </source>
</reference>
<accession>A0A6J2UK80</accession>